<dbReference type="STRING" id="425514.SAMN05443550_109102"/>
<keyword evidence="3" id="KW-0732">Signal</keyword>
<feature type="transmembrane region" description="Helical" evidence="2">
    <location>
        <begin position="461"/>
        <end position="480"/>
    </location>
</feature>
<feature type="signal peptide" evidence="3">
    <location>
        <begin position="1"/>
        <end position="24"/>
    </location>
</feature>
<evidence type="ECO:0000313" key="5">
    <source>
        <dbReference type="Proteomes" id="UP000198850"/>
    </source>
</evidence>
<feature type="compositionally biased region" description="Polar residues" evidence="1">
    <location>
        <begin position="130"/>
        <end position="146"/>
    </location>
</feature>
<protein>
    <submittedName>
        <fullName evidence="4">Oxygen tolerance</fullName>
    </submittedName>
</protein>
<name>A0A1H4G8S4_9SPHI</name>
<dbReference type="InterPro" id="IPR025738">
    <property type="entry name" value="BatD"/>
</dbReference>
<proteinExistence type="predicted"/>
<dbReference type="EMBL" id="FNRA01000009">
    <property type="protein sequence ID" value="SEB05681.1"/>
    <property type="molecule type" value="Genomic_DNA"/>
</dbReference>
<dbReference type="PANTHER" id="PTHR40940:SF2">
    <property type="entry name" value="BATD"/>
    <property type="match status" value="1"/>
</dbReference>
<evidence type="ECO:0000256" key="3">
    <source>
        <dbReference type="SAM" id="SignalP"/>
    </source>
</evidence>
<dbReference type="PANTHER" id="PTHR40940">
    <property type="entry name" value="PROTEIN BATD-RELATED"/>
    <property type="match status" value="1"/>
</dbReference>
<sequence length="603" mass="67417">MFKRMKIEYYIVTVLLLCTNLVFAQDAKFVAAVNSTQVGTGEQFEVSFSVNGNGDRFSPPDFSGFQVLSGPNVSNSITSINGNTTVSNSYSYVLVAVKEGTLTIGPASMVVNGRRLSTSPIRMTVLKGQPVQQNNPSQNAPDNTLEQDAPTDLSKSLFIKAIPDQTSVYQGQQILLTYRLYTKVGIVDSRLDKLPDLTGFWSQEVKDQQQQAQWHVETYKGVKYNVADVRQTILFAEHSGNITIDPFEMTFIARVPAPARDIMDQFFGSYKDVKYGVKSTPLVIHVKPLPENGRPEGFTGAVGNFAVSADVDKTELKANESLTYKVKVSGSGNLKLLKELNVSFPPDFEKYDPKITDTIRETVKGVSGSRMYSYLVIPRHQGNFTIEPLHFSYFNPAMGKYVVLSARSFKIKVNKGTADSNVTAFSAANKEEVKVLDKDIRYIKTGEPGLSRQGERFYNSAWYILLLLTGPVACIAAFMYRNWSRRNNSDLVKVKSRKAGKVAVRHLANAEKQLGNKNEFYDAIFKGLYGYLSDKLNISMADLNRETIVSSLRTRKVNEQLTEQLTDTLDRCEMARYSPVTQLSEREVLEKAKHIINSIEDEI</sequence>
<dbReference type="Proteomes" id="UP000198850">
    <property type="component" value="Unassembled WGS sequence"/>
</dbReference>
<keyword evidence="2" id="KW-0812">Transmembrane</keyword>
<feature type="chain" id="PRO_5011507782" evidence="3">
    <location>
        <begin position="25"/>
        <end position="603"/>
    </location>
</feature>
<keyword evidence="5" id="KW-1185">Reference proteome</keyword>
<evidence type="ECO:0000313" key="4">
    <source>
        <dbReference type="EMBL" id="SEB05681.1"/>
    </source>
</evidence>
<keyword evidence="2" id="KW-0472">Membrane</keyword>
<keyword evidence="2" id="KW-1133">Transmembrane helix</keyword>
<gene>
    <name evidence="4" type="ORF">SAMN05443550_109102</name>
</gene>
<evidence type="ECO:0000256" key="2">
    <source>
        <dbReference type="SAM" id="Phobius"/>
    </source>
</evidence>
<reference evidence="4 5" key="1">
    <citation type="submission" date="2016-10" db="EMBL/GenBank/DDBJ databases">
        <authorList>
            <person name="de Groot N.N."/>
        </authorList>
    </citation>
    <scope>NUCLEOTIDE SEQUENCE [LARGE SCALE GENOMIC DNA]</scope>
    <source>
        <strain evidence="4 5">DSM 19033</strain>
    </source>
</reference>
<feature type="region of interest" description="Disordered" evidence="1">
    <location>
        <begin position="129"/>
        <end position="148"/>
    </location>
</feature>
<accession>A0A1H4G8S4</accession>
<organism evidence="4 5">
    <name type="scientific">Pedobacter hartonius</name>
    <dbReference type="NCBI Taxonomy" id="425514"/>
    <lineage>
        <taxon>Bacteria</taxon>
        <taxon>Pseudomonadati</taxon>
        <taxon>Bacteroidota</taxon>
        <taxon>Sphingobacteriia</taxon>
        <taxon>Sphingobacteriales</taxon>
        <taxon>Sphingobacteriaceae</taxon>
        <taxon>Pedobacter</taxon>
    </lineage>
</organism>
<dbReference type="AlphaFoldDB" id="A0A1H4G8S4"/>
<evidence type="ECO:0000256" key="1">
    <source>
        <dbReference type="SAM" id="MobiDB-lite"/>
    </source>
</evidence>
<dbReference type="Pfam" id="PF13584">
    <property type="entry name" value="BatD"/>
    <property type="match status" value="2"/>
</dbReference>